<reference evidence="2 3" key="1">
    <citation type="submission" date="2005-09" db="EMBL/GenBank/DDBJ databases">
        <authorList>
            <person name="Mural R.J."/>
            <person name="Li P.W."/>
            <person name="Adams M.D."/>
            <person name="Amanatides P.G."/>
            <person name="Baden-Tillson H."/>
            <person name="Barnstead M."/>
            <person name="Chin S.H."/>
            <person name="Dew I."/>
            <person name="Evans C.A."/>
            <person name="Ferriera S."/>
            <person name="Flanigan M."/>
            <person name="Fosler C."/>
            <person name="Glodek A."/>
            <person name="Gu Z."/>
            <person name="Holt R.A."/>
            <person name="Jennings D."/>
            <person name="Kraft C.L."/>
            <person name="Lu F."/>
            <person name="Nguyen T."/>
            <person name="Nusskern D.R."/>
            <person name="Pfannkoch C.M."/>
            <person name="Sitter C."/>
            <person name="Sutton G.G."/>
            <person name="Venter J.C."/>
            <person name="Wang Z."/>
            <person name="Woodage T."/>
            <person name="Zheng X.H."/>
            <person name="Zhong F."/>
        </authorList>
    </citation>
    <scope>NUCLEOTIDE SEQUENCE [LARGE SCALE GENOMIC DNA]</scope>
    <source>
        <strain>BN</strain>
        <strain evidence="3">Sprague-Dawley</strain>
    </source>
</reference>
<protein>
    <submittedName>
        <fullName evidence="2">Uncharacterized protein</fullName>
    </submittedName>
</protein>
<name>A6ICS5_RAT</name>
<dbReference type="EMBL" id="CH473958">
    <property type="protein sequence ID" value="EDM09573.1"/>
    <property type="molecule type" value="Genomic_DNA"/>
</dbReference>
<feature type="region of interest" description="Disordered" evidence="1">
    <location>
        <begin position="1"/>
        <end position="27"/>
    </location>
</feature>
<evidence type="ECO:0000313" key="2">
    <source>
        <dbReference type="EMBL" id="EDM09573.1"/>
    </source>
</evidence>
<organism evidence="2 3">
    <name type="scientific">Rattus norvegicus</name>
    <name type="common">Rat</name>
    <dbReference type="NCBI Taxonomy" id="10116"/>
    <lineage>
        <taxon>Eukaryota</taxon>
        <taxon>Metazoa</taxon>
        <taxon>Chordata</taxon>
        <taxon>Craniata</taxon>
        <taxon>Vertebrata</taxon>
        <taxon>Euteleostomi</taxon>
        <taxon>Mammalia</taxon>
        <taxon>Eutheria</taxon>
        <taxon>Euarchontoglires</taxon>
        <taxon>Glires</taxon>
        <taxon>Rodentia</taxon>
        <taxon>Myomorpha</taxon>
        <taxon>Muroidea</taxon>
        <taxon>Muridae</taxon>
        <taxon>Murinae</taxon>
        <taxon>Rattus</taxon>
    </lineage>
</organism>
<sequence>MHLCHSMSQVKTKLKPNSSESTMSKKQEDTLMKLHNQEVTVFLDSHPPQFTRHQEIWSVLENVWTSIYQNSTDVFQTLDSSSTLTTSKIASFEEAFIYLQKLMVAVKDILEGIQRILAPNSNCQDVETLYNFLIKYEVNKNVRFTAQELYDCVSQTEYREKLTIGCRQLIEMEYTMQQCSASVYMEAASRGWCEGMLNSRT</sequence>
<dbReference type="AlphaFoldDB" id="A6ICS5"/>
<evidence type="ECO:0000313" key="3">
    <source>
        <dbReference type="Proteomes" id="UP000234681"/>
    </source>
</evidence>
<evidence type="ECO:0000256" key="1">
    <source>
        <dbReference type="SAM" id="MobiDB-lite"/>
    </source>
</evidence>
<dbReference type="Proteomes" id="UP000234681">
    <property type="component" value="Chromosome 13"/>
</dbReference>
<dbReference type="InterPro" id="IPR052626">
    <property type="entry name" value="SWT1_Regulator"/>
</dbReference>
<dbReference type="PANTHER" id="PTHR16161">
    <property type="entry name" value="TRANSCRIPTIONAL PROTEIN SWT1"/>
    <property type="match status" value="1"/>
</dbReference>
<feature type="compositionally biased region" description="Polar residues" evidence="1">
    <location>
        <begin position="1"/>
        <end position="22"/>
    </location>
</feature>
<proteinExistence type="predicted"/>
<accession>A6ICS5</accession>
<dbReference type="PANTHER" id="PTHR16161:SF0">
    <property type="entry name" value="TRANSCRIPTIONAL PROTEIN SWT1"/>
    <property type="match status" value="1"/>
</dbReference>
<gene>
    <name evidence="2" type="primary">RGD1308695_predicted</name>
    <name evidence="2" type="ORF">rCG_46272</name>
</gene>